<organism evidence="1 2">
    <name type="scientific">Holotrichia oblita</name>
    <name type="common">Chafer beetle</name>
    <dbReference type="NCBI Taxonomy" id="644536"/>
    <lineage>
        <taxon>Eukaryota</taxon>
        <taxon>Metazoa</taxon>
        <taxon>Ecdysozoa</taxon>
        <taxon>Arthropoda</taxon>
        <taxon>Hexapoda</taxon>
        <taxon>Insecta</taxon>
        <taxon>Pterygota</taxon>
        <taxon>Neoptera</taxon>
        <taxon>Endopterygota</taxon>
        <taxon>Coleoptera</taxon>
        <taxon>Polyphaga</taxon>
        <taxon>Scarabaeiformia</taxon>
        <taxon>Scarabaeidae</taxon>
        <taxon>Melolonthinae</taxon>
        <taxon>Holotrichia</taxon>
    </lineage>
</organism>
<accession>A0ACB9TMR0</accession>
<dbReference type="EMBL" id="CM043016">
    <property type="protein sequence ID" value="KAI4467965.1"/>
    <property type="molecule type" value="Genomic_DNA"/>
</dbReference>
<comment type="caution">
    <text evidence="1">The sequence shown here is derived from an EMBL/GenBank/DDBJ whole genome shotgun (WGS) entry which is preliminary data.</text>
</comment>
<name>A0ACB9TMR0_HOLOL</name>
<dbReference type="Proteomes" id="UP001056778">
    <property type="component" value="Chromosome 2"/>
</dbReference>
<sequence>MMKFLPEALSNTDPLFTSVNLQKVSAVVVKKELCSMISKAPTTTQEFCYYNFINQPPSPPTFRLKSVQSEIRETFKIPFYSYRQLFNIHMNMDTVATSSASFSPPKKRKRLDIGHLSVAEKQCVLNMYKQLRTDEPNLKKTVIVSKISNTVGVAQSTVYRAIKEYNETGTVTASKHYGGRPEMADVNIDWPWQYSFPPFFSLQPHTETRSKQIAAWKTLILEYFKASKQSTLDIHEATNLPVFNNTAINRKLNTAALLTILNELQNSGNAAPTDKQKNIWEIYWHTLEEWGNIIYTYIMNIGATNSVLTIYELTQGDDVQNEEFYGLDSNVFIKILKALETQGKCEVMLFDDQQGVKFF</sequence>
<gene>
    <name evidence="1" type="ORF">MML48_2g00012666</name>
</gene>
<evidence type="ECO:0000313" key="2">
    <source>
        <dbReference type="Proteomes" id="UP001056778"/>
    </source>
</evidence>
<evidence type="ECO:0000313" key="1">
    <source>
        <dbReference type="EMBL" id="KAI4467965.1"/>
    </source>
</evidence>
<keyword evidence="2" id="KW-1185">Reference proteome</keyword>
<proteinExistence type="predicted"/>
<protein>
    <submittedName>
        <fullName evidence="1">Vacuolar protein sorting-associated protein vps25</fullName>
    </submittedName>
</protein>
<reference evidence="1" key="1">
    <citation type="submission" date="2022-04" db="EMBL/GenBank/DDBJ databases">
        <title>Chromosome-scale genome assembly of Holotrichia oblita Faldermann.</title>
        <authorList>
            <person name="Rongchong L."/>
        </authorList>
    </citation>
    <scope>NUCLEOTIDE SEQUENCE</scope>
    <source>
        <strain evidence="1">81SQS9</strain>
    </source>
</reference>